<name>A0A150WLN4_BDEBC</name>
<dbReference type="CDD" id="cd04301">
    <property type="entry name" value="NAT_SF"/>
    <property type="match status" value="1"/>
</dbReference>
<dbReference type="RefSeq" id="WP_061835432.1">
    <property type="nucleotide sequence ID" value="NZ_LUKE01000002.1"/>
</dbReference>
<accession>A0A150WLN4</accession>
<dbReference type="Proteomes" id="UP000075320">
    <property type="component" value="Unassembled WGS sequence"/>
</dbReference>
<organism evidence="4 5">
    <name type="scientific">Bdellovibrio bacteriovorus</name>
    <dbReference type="NCBI Taxonomy" id="959"/>
    <lineage>
        <taxon>Bacteria</taxon>
        <taxon>Pseudomonadati</taxon>
        <taxon>Bdellovibrionota</taxon>
        <taxon>Bdellovibrionia</taxon>
        <taxon>Bdellovibrionales</taxon>
        <taxon>Pseudobdellovibrionaceae</taxon>
        <taxon>Bdellovibrio</taxon>
    </lineage>
</organism>
<comment type="caution">
    <text evidence="4">The sequence shown here is derived from an EMBL/GenBank/DDBJ whole genome shotgun (WGS) entry which is preliminary data.</text>
</comment>
<dbReference type="InterPro" id="IPR000182">
    <property type="entry name" value="GNAT_dom"/>
</dbReference>
<reference evidence="4 5" key="1">
    <citation type="submission" date="2016-03" db="EMBL/GenBank/DDBJ databases">
        <authorList>
            <person name="Ploux O."/>
        </authorList>
    </citation>
    <scope>NUCLEOTIDE SEQUENCE [LARGE SCALE GENOMIC DNA]</scope>
    <source>
        <strain evidence="4 5">R0</strain>
    </source>
</reference>
<feature type="domain" description="N-acetyltransferase" evidence="3">
    <location>
        <begin position="1"/>
        <end position="145"/>
    </location>
</feature>
<evidence type="ECO:0000313" key="5">
    <source>
        <dbReference type="Proteomes" id="UP000075320"/>
    </source>
</evidence>
<keyword evidence="1 4" id="KW-0808">Transferase</keyword>
<keyword evidence="5" id="KW-1185">Reference proteome</keyword>
<keyword evidence="2" id="KW-0012">Acyltransferase</keyword>
<dbReference type="PANTHER" id="PTHR43420:SF12">
    <property type="entry name" value="N-ACETYLTRANSFERASE DOMAIN-CONTAINING PROTEIN"/>
    <property type="match status" value="1"/>
</dbReference>
<dbReference type="AlphaFoldDB" id="A0A150WLN4"/>
<dbReference type="OrthoDB" id="5293656at2"/>
<gene>
    <name evidence="4" type="ORF">AZI86_12030</name>
</gene>
<dbReference type="Gene3D" id="3.40.630.30">
    <property type="match status" value="1"/>
</dbReference>
<protein>
    <submittedName>
        <fullName evidence="4">Peptide N-acetyltransferase</fullName>
    </submittedName>
</protein>
<dbReference type="PANTHER" id="PTHR43420">
    <property type="entry name" value="ACETYLTRANSFERASE"/>
    <property type="match status" value="1"/>
</dbReference>
<evidence type="ECO:0000256" key="1">
    <source>
        <dbReference type="ARBA" id="ARBA00022679"/>
    </source>
</evidence>
<evidence type="ECO:0000313" key="4">
    <source>
        <dbReference type="EMBL" id="KYG64921.1"/>
    </source>
</evidence>
<dbReference type="InterPro" id="IPR016181">
    <property type="entry name" value="Acyl_CoA_acyltransferase"/>
</dbReference>
<dbReference type="EMBL" id="LUKE01000002">
    <property type="protein sequence ID" value="KYG64921.1"/>
    <property type="molecule type" value="Genomic_DNA"/>
</dbReference>
<dbReference type="SUPFAM" id="SSF55729">
    <property type="entry name" value="Acyl-CoA N-acyltransferases (Nat)"/>
    <property type="match status" value="1"/>
</dbReference>
<sequence>MHVEVLNISHKPKIKSLVGAIHHEQGMVAAFYWPDELLDPEIASAEILGVFEGEVLAGVVLYRELPGVWEISLVATHPGYRRQGYMEFLFDHLINAKGQERQLWLEVHEENVAAQKLYEKLGFKETRRRPRYYKDGGTAVLYSRA</sequence>
<evidence type="ECO:0000256" key="2">
    <source>
        <dbReference type="ARBA" id="ARBA00023315"/>
    </source>
</evidence>
<evidence type="ECO:0000259" key="3">
    <source>
        <dbReference type="PROSITE" id="PS51186"/>
    </source>
</evidence>
<dbReference type="PROSITE" id="PS51186">
    <property type="entry name" value="GNAT"/>
    <property type="match status" value="1"/>
</dbReference>
<dbReference type="InterPro" id="IPR050680">
    <property type="entry name" value="YpeA/RimI_acetyltransf"/>
</dbReference>
<dbReference type="GO" id="GO:0016747">
    <property type="term" value="F:acyltransferase activity, transferring groups other than amino-acyl groups"/>
    <property type="evidence" value="ECO:0007669"/>
    <property type="project" value="InterPro"/>
</dbReference>
<proteinExistence type="predicted"/>
<dbReference type="Pfam" id="PF00583">
    <property type="entry name" value="Acetyltransf_1"/>
    <property type="match status" value="1"/>
</dbReference>